<dbReference type="AlphaFoldDB" id="A0A9W4UTL1"/>
<feature type="compositionally biased region" description="Low complexity" evidence="1">
    <location>
        <begin position="155"/>
        <end position="169"/>
    </location>
</feature>
<gene>
    <name evidence="2" type="ORF">PDIGIT_LOCUS13262</name>
</gene>
<evidence type="ECO:0000256" key="1">
    <source>
        <dbReference type="SAM" id="MobiDB-lite"/>
    </source>
</evidence>
<evidence type="ECO:0000313" key="2">
    <source>
        <dbReference type="EMBL" id="CAI6340093.1"/>
    </source>
</evidence>
<accession>A0A9W4UTL1</accession>
<dbReference type="Proteomes" id="UP001152607">
    <property type="component" value="Unassembled WGS sequence"/>
</dbReference>
<sequence>MPMNWTAENDRLLLLKILETHNVTVDGSKILKAWPPNAPAVPTERAIKERIFKLRQMAGVKAPKSATNTPKKTAVTPKNPQSSGTGKKRKANDKLETQESDAENHMTDEESPTKAKSLKRSGGAVLFNPELKPVMDDPFAQRLAQPVFKAAQVPRARSARQASKQASESFRNVSGSSASTEDSQGSAYEQNPSDVEV</sequence>
<feature type="compositionally biased region" description="Basic and acidic residues" evidence="1">
    <location>
        <begin position="92"/>
        <end position="113"/>
    </location>
</feature>
<dbReference type="EMBL" id="CAOQHR010000010">
    <property type="protein sequence ID" value="CAI6340093.1"/>
    <property type="molecule type" value="Genomic_DNA"/>
</dbReference>
<proteinExistence type="predicted"/>
<organism evidence="2 3">
    <name type="scientific">Periconia digitata</name>
    <dbReference type="NCBI Taxonomy" id="1303443"/>
    <lineage>
        <taxon>Eukaryota</taxon>
        <taxon>Fungi</taxon>
        <taxon>Dikarya</taxon>
        <taxon>Ascomycota</taxon>
        <taxon>Pezizomycotina</taxon>
        <taxon>Dothideomycetes</taxon>
        <taxon>Pleosporomycetidae</taxon>
        <taxon>Pleosporales</taxon>
        <taxon>Massarineae</taxon>
        <taxon>Periconiaceae</taxon>
        <taxon>Periconia</taxon>
    </lineage>
</organism>
<feature type="region of interest" description="Disordered" evidence="1">
    <location>
        <begin position="149"/>
        <end position="197"/>
    </location>
</feature>
<feature type="compositionally biased region" description="Polar residues" evidence="1">
    <location>
        <begin position="65"/>
        <end position="85"/>
    </location>
</feature>
<name>A0A9W4UTL1_9PLEO</name>
<keyword evidence="3" id="KW-1185">Reference proteome</keyword>
<feature type="region of interest" description="Disordered" evidence="1">
    <location>
        <begin position="58"/>
        <end position="121"/>
    </location>
</feature>
<comment type="caution">
    <text evidence="2">The sequence shown here is derived from an EMBL/GenBank/DDBJ whole genome shotgun (WGS) entry which is preliminary data.</text>
</comment>
<protein>
    <submittedName>
        <fullName evidence="2">Uncharacterized protein</fullName>
    </submittedName>
</protein>
<feature type="compositionally biased region" description="Polar residues" evidence="1">
    <location>
        <begin position="170"/>
        <end position="197"/>
    </location>
</feature>
<evidence type="ECO:0000313" key="3">
    <source>
        <dbReference type="Proteomes" id="UP001152607"/>
    </source>
</evidence>
<dbReference type="OrthoDB" id="5420368at2759"/>
<reference evidence="2" key="1">
    <citation type="submission" date="2023-01" db="EMBL/GenBank/DDBJ databases">
        <authorList>
            <person name="Van Ghelder C."/>
            <person name="Rancurel C."/>
        </authorList>
    </citation>
    <scope>NUCLEOTIDE SEQUENCE</scope>
    <source>
        <strain evidence="2">CNCM I-4278</strain>
    </source>
</reference>